<dbReference type="SUPFAM" id="SSF103642">
    <property type="entry name" value="Sec-C motif"/>
    <property type="match status" value="1"/>
</dbReference>
<reference evidence="1 2" key="1">
    <citation type="submission" date="2013-09" db="EMBL/GenBank/DDBJ databases">
        <title>High correlation between genotypes and phenotypes of environmental bacteria Comamonas testosteroni strains.</title>
        <authorList>
            <person name="Liu L."/>
            <person name="Zhu W."/>
            <person name="Xia X."/>
            <person name="Xu B."/>
            <person name="Luo M."/>
            <person name="Wang G."/>
        </authorList>
    </citation>
    <scope>NUCLEOTIDE SEQUENCE [LARGE SCALE GENOMIC DNA]</scope>
    <source>
        <strain evidence="1 2">JL40</strain>
    </source>
</reference>
<dbReference type="InterPro" id="IPR011978">
    <property type="entry name" value="YgfB-like"/>
</dbReference>
<dbReference type="InterPro" id="IPR004027">
    <property type="entry name" value="SEC_C_motif"/>
</dbReference>
<evidence type="ECO:0000313" key="2">
    <source>
        <dbReference type="Proteomes" id="UP000029553"/>
    </source>
</evidence>
<dbReference type="EMBL" id="AWOR01000068">
    <property type="protein sequence ID" value="KGH26822.1"/>
    <property type="molecule type" value="Genomic_DNA"/>
</dbReference>
<dbReference type="Pfam" id="PF02810">
    <property type="entry name" value="SEC-C"/>
    <property type="match status" value="1"/>
</dbReference>
<evidence type="ECO:0000313" key="1">
    <source>
        <dbReference type="EMBL" id="KGH26822.1"/>
    </source>
</evidence>
<dbReference type="PANTHER" id="PTHR33747:SF1">
    <property type="entry name" value="ADENYLATE CYCLASE-ASSOCIATED CAP C-TERMINAL DOMAIN-CONTAINING PROTEIN"/>
    <property type="match status" value="1"/>
</dbReference>
<dbReference type="RefSeq" id="WP_034373924.1">
    <property type="nucleotide sequence ID" value="NZ_AWOR01000068.1"/>
</dbReference>
<accession>A0A096HD77</accession>
<protein>
    <submittedName>
        <fullName evidence="1">Zinc chelation protein SecC</fullName>
    </submittedName>
</protein>
<comment type="caution">
    <text evidence="1">The sequence shown here is derived from an EMBL/GenBank/DDBJ whole genome shotgun (WGS) entry which is preliminary data.</text>
</comment>
<proteinExistence type="predicted"/>
<organism evidence="1 2">
    <name type="scientific">Comamonas testosteroni</name>
    <name type="common">Pseudomonas testosteroni</name>
    <dbReference type="NCBI Taxonomy" id="285"/>
    <lineage>
        <taxon>Bacteria</taxon>
        <taxon>Pseudomonadati</taxon>
        <taxon>Pseudomonadota</taxon>
        <taxon>Betaproteobacteria</taxon>
        <taxon>Burkholderiales</taxon>
        <taxon>Comamonadaceae</taxon>
        <taxon>Comamonas</taxon>
    </lineage>
</organism>
<dbReference type="PANTHER" id="PTHR33747">
    <property type="entry name" value="UPF0225 PROTEIN SCO1677"/>
    <property type="match status" value="1"/>
</dbReference>
<name>A0A096HD77_COMTE</name>
<dbReference type="Proteomes" id="UP000029553">
    <property type="component" value="Unassembled WGS sequence"/>
</dbReference>
<sequence length="282" mass="31142">MQEQAPNSAAEDSALADIPEGALSNDQLEELDALLDELRTRGDEIPQWEFCDGFLTALVCTRRPIAAAEYMPMLLGDGEALQVAEGQPLPKLEVFKDEAQQARFMELFELRLAEVREQLDADIKSLADDAAFQPEALDTRGAIAILPEAEQAELAGEEVPSFSQVWALGFMFVVENWADEWAAPRDKEAAQLLDAAMEFIVNLTEDDTDEPALNLYDEAGPASTSQERVDAFGEAIWAVYDLYRLWKSMGPRQETIVKGEQPGRNDPCPCGSGKKFKKCHGA</sequence>
<dbReference type="Gene3D" id="3.10.450.50">
    <property type="match status" value="1"/>
</dbReference>
<dbReference type="Pfam" id="PF03695">
    <property type="entry name" value="UPF0149"/>
    <property type="match status" value="1"/>
</dbReference>
<gene>
    <name evidence="1" type="ORF">P353_21925</name>
</gene>
<dbReference type="AlphaFoldDB" id="A0A096HD77"/>